<evidence type="ECO:0000313" key="3">
    <source>
        <dbReference type="Proteomes" id="UP000800035"/>
    </source>
</evidence>
<protein>
    <submittedName>
        <fullName evidence="2">Uncharacterized protein</fullName>
    </submittedName>
</protein>
<name>A0A6A5TX36_9PLEO</name>
<feature type="compositionally biased region" description="Basic residues" evidence="1">
    <location>
        <begin position="75"/>
        <end position="85"/>
    </location>
</feature>
<organism evidence="2 3">
    <name type="scientific">Byssothecium circinans</name>
    <dbReference type="NCBI Taxonomy" id="147558"/>
    <lineage>
        <taxon>Eukaryota</taxon>
        <taxon>Fungi</taxon>
        <taxon>Dikarya</taxon>
        <taxon>Ascomycota</taxon>
        <taxon>Pezizomycotina</taxon>
        <taxon>Dothideomycetes</taxon>
        <taxon>Pleosporomycetidae</taxon>
        <taxon>Pleosporales</taxon>
        <taxon>Massarineae</taxon>
        <taxon>Massarinaceae</taxon>
        <taxon>Byssothecium</taxon>
    </lineage>
</organism>
<evidence type="ECO:0000256" key="1">
    <source>
        <dbReference type="SAM" id="MobiDB-lite"/>
    </source>
</evidence>
<gene>
    <name evidence="2" type="ORF">CC80DRAFT_547348</name>
</gene>
<feature type="compositionally biased region" description="Acidic residues" evidence="1">
    <location>
        <begin position="120"/>
        <end position="129"/>
    </location>
</feature>
<sequence>MVQWNAEKDQLILKGVFQFCDIKCSGPLLKHLAEMIGDDCTPKAVSHRLNNIKNTGKMVKGPNDSTTSTPTKASRGAKGKGKSKAKAGGGNGEDLDGPPPSPTPTPTPKKRGRKVKSEEDVFNEEEQEESLTKKIKSEPIGDDDEDFLNAVM</sequence>
<feature type="compositionally biased region" description="Pro residues" evidence="1">
    <location>
        <begin position="97"/>
        <end position="107"/>
    </location>
</feature>
<proteinExistence type="predicted"/>
<dbReference type="EMBL" id="ML976989">
    <property type="protein sequence ID" value="KAF1957443.1"/>
    <property type="molecule type" value="Genomic_DNA"/>
</dbReference>
<dbReference type="OrthoDB" id="5418867at2759"/>
<feature type="region of interest" description="Disordered" evidence="1">
    <location>
        <begin position="50"/>
        <end position="152"/>
    </location>
</feature>
<accession>A0A6A5TX36</accession>
<feature type="compositionally biased region" description="Acidic residues" evidence="1">
    <location>
        <begin position="140"/>
        <end position="152"/>
    </location>
</feature>
<feature type="compositionally biased region" description="Basic and acidic residues" evidence="1">
    <location>
        <begin position="130"/>
        <end position="139"/>
    </location>
</feature>
<keyword evidence="3" id="KW-1185">Reference proteome</keyword>
<reference evidence="2" key="1">
    <citation type="journal article" date="2020" name="Stud. Mycol.">
        <title>101 Dothideomycetes genomes: a test case for predicting lifestyles and emergence of pathogens.</title>
        <authorList>
            <person name="Haridas S."/>
            <person name="Albert R."/>
            <person name="Binder M."/>
            <person name="Bloem J."/>
            <person name="Labutti K."/>
            <person name="Salamov A."/>
            <person name="Andreopoulos B."/>
            <person name="Baker S."/>
            <person name="Barry K."/>
            <person name="Bills G."/>
            <person name="Bluhm B."/>
            <person name="Cannon C."/>
            <person name="Castanera R."/>
            <person name="Culley D."/>
            <person name="Daum C."/>
            <person name="Ezra D."/>
            <person name="Gonzalez J."/>
            <person name="Henrissat B."/>
            <person name="Kuo A."/>
            <person name="Liang C."/>
            <person name="Lipzen A."/>
            <person name="Lutzoni F."/>
            <person name="Magnuson J."/>
            <person name="Mondo S."/>
            <person name="Nolan M."/>
            <person name="Ohm R."/>
            <person name="Pangilinan J."/>
            <person name="Park H.-J."/>
            <person name="Ramirez L."/>
            <person name="Alfaro M."/>
            <person name="Sun H."/>
            <person name="Tritt A."/>
            <person name="Yoshinaga Y."/>
            <person name="Zwiers L.-H."/>
            <person name="Turgeon B."/>
            <person name="Goodwin S."/>
            <person name="Spatafora J."/>
            <person name="Crous P."/>
            <person name="Grigoriev I."/>
        </authorList>
    </citation>
    <scope>NUCLEOTIDE SEQUENCE</scope>
    <source>
        <strain evidence="2">CBS 675.92</strain>
    </source>
</reference>
<evidence type="ECO:0000313" key="2">
    <source>
        <dbReference type="EMBL" id="KAF1957443.1"/>
    </source>
</evidence>
<dbReference type="Proteomes" id="UP000800035">
    <property type="component" value="Unassembled WGS sequence"/>
</dbReference>
<dbReference type="AlphaFoldDB" id="A0A6A5TX36"/>